<dbReference type="FunFam" id="2.40.50.140:FF:000097">
    <property type="entry name" value="23S rRNA (uracil(1939)-C(5))-methyltransferase RlmD"/>
    <property type="match status" value="1"/>
</dbReference>
<dbReference type="CDD" id="cd02440">
    <property type="entry name" value="AdoMet_MTases"/>
    <property type="match status" value="1"/>
</dbReference>
<dbReference type="RefSeq" id="WP_311835580.1">
    <property type="nucleotide sequence ID" value="NZ_JARQBJ010000004.1"/>
</dbReference>
<feature type="binding site" evidence="4">
    <location>
        <position position="291"/>
    </location>
    <ligand>
        <name>S-adenosyl-L-methionine</name>
        <dbReference type="ChEBI" id="CHEBI:59789"/>
    </ligand>
</feature>
<dbReference type="InterPro" id="IPR010280">
    <property type="entry name" value="U5_MeTrfase_fam"/>
</dbReference>
<dbReference type="GO" id="GO:0070475">
    <property type="term" value="P:rRNA base methylation"/>
    <property type="evidence" value="ECO:0007669"/>
    <property type="project" value="TreeGrafter"/>
</dbReference>
<feature type="active site" description="Nucleophile" evidence="4">
    <location>
        <position position="416"/>
    </location>
</feature>
<feature type="binding site" evidence="4">
    <location>
        <position position="389"/>
    </location>
    <ligand>
        <name>S-adenosyl-L-methionine</name>
        <dbReference type="ChEBI" id="CHEBI:59789"/>
    </ligand>
</feature>
<keyword evidence="3 4" id="KW-0949">S-adenosyl-L-methionine</keyword>
<evidence type="ECO:0000256" key="2">
    <source>
        <dbReference type="ARBA" id="ARBA00022679"/>
    </source>
</evidence>
<comment type="similarity">
    <text evidence="4">Belongs to the class I-like SAM-binding methyltransferase superfamily. RNA M5U methyltransferase family.</text>
</comment>
<gene>
    <name evidence="7" type="primary">rlmD</name>
    <name evidence="7" type="ORF">P7H43_09830</name>
</gene>
<feature type="active site" evidence="5">
    <location>
        <position position="416"/>
    </location>
</feature>
<dbReference type="FunFam" id="2.40.50.1070:FF:000003">
    <property type="entry name" value="23S rRNA (Uracil-5-)-methyltransferase RumA"/>
    <property type="match status" value="1"/>
</dbReference>
<dbReference type="AlphaFoldDB" id="A0AAW8U0N2"/>
<dbReference type="InterPro" id="IPR030390">
    <property type="entry name" value="MeTrfase_TrmA_AS"/>
</dbReference>
<dbReference type="PANTHER" id="PTHR11061">
    <property type="entry name" value="RNA M5U METHYLTRANSFERASE"/>
    <property type="match status" value="1"/>
</dbReference>
<evidence type="ECO:0000313" key="8">
    <source>
        <dbReference type="Proteomes" id="UP001256711"/>
    </source>
</evidence>
<evidence type="ECO:0000259" key="6">
    <source>
        <dbReference type="PROSITE" id="PS50926"/>
    </source>
</evidence>
<dbReference type="FunFam" id="3.40.50.150:FF:000009">
    <property type="entry name" value="23S rRNA (Uracil(1939)-C(5))-methyltransferase RlmD"/>
    <property type="match status" value="1"/>
</dbReference>
<protein>
    <submittedName>
        <fullName evidence="7">23S rRNA (Uracil(1939)-C(5))-methyltransferase RlmD</fullName>
        <ecNumber evidence="7">2.1.1.190</ecNumber>
    </submittedName>
</protein>
<dbReference type="Pfam" id="PF01938">
    <property type="entry name" value="TRAM"/>
    <property type="match status" value="1"/>
</dbReference>
<evidence type="ECO:0000313" key="7">
    <source>
        <dbReference type="EMBL" id="MDT2810787.1"/>
    </source>
</evidence>
<dbReference type="Gene3D" id="2.40.50.1070">
    <property type="match status" value="1"/>
</dbReference>
<dbReference type="Pfam" id="PF05958">
    <property type="entry name" value="tRNA_U5-meth_tr"/>
    <property type="match status" value="1"/>
</dbReference>
<evidence type="ECO:0000256" key="4">
    <source>
        <dbReference type="PROSITE-ProRule" id="PRU01024"/>
    </source>
</evidence>
<feature type="domain" description="TRAM" evidence="6">
    <location>
        <begin position="5"/>
        <end position="63"/>
    </location>
</feature>
<keyword evidence="2 4" id="KW-0808">Transferase</keyword>
<feature type="binding site" evidence="4">
    <location>
        <position position="320"/>
    </location>
    <ligand>
        <name>S-adenosyl-L-methionine</name>
        <dbReference type="ChEBI" id="CHEBI:59789"/>
    </ligand>
</feature>
<dbReference type="PROSITE" id="PS50926">
    <property type="entry name" value="TRAM"/>
    <property type="match status" value="1"/>
</dbReference>
<dbReference type="EMBL" id="JARQBJ010000004">
    <property type="protein sequence ID" value="MDT2810787.1"/>
    <property type="molecule type" value="Genomic_DNA"/>
</dbReference>
<evidence type="ECO:0000256" key="5">
    <source>
        <dbReference type="PROSITE-ProRule" id="PRU10015"/>
    </source>
</evidence>
<dbReference type="SUPFAM" id="SSF50249">
    <property type="entry name" value="Nucleic acid-binding proteins"/>
    <property type="match status" value="1"/>
</dbReference>
<evidence type="ECO:0000256" key="1">
    <source>
        <dbReference type="ARBA" id="ARBA00022603"/>
    </source>
</evidence>
<dbReference type="InterPro" id="IPR012340">
    <property type="entry name" value="NA-bd_OB-fold"/>
</dbReference>
<dbReference type="InterPro" id="IPR002792">
    <property type="entry name" value="TRAM_dom"/>
</dbReference>
<dbReference type="PROSITE" id="PS01230">
    <property type="entry name" value="TRMA_1"/>
    <property type="match status" value="1"/>
</dbReference>
<dbReference type="NCBIfam" id="TIGR00479">
    <property type="entry name" value="rumA"/>
    <property type="match status" value="1"/>
</dbReference>
<proteinExistence type="inferred from homology"/>
<comment type="caution">
    <text evidence="7">The sequence shown here is derived from an EMBL/GenBank/DDBJ whole genome shotgun (WGS) entry which is preliminary data.</text>
</comment>
<accession>A0AAW8U0N2</accession>
<dbReference type="Gene3D" id="3.40.50.150">
    <property type="entry name" value="Vaccinia Virus protein VP39"/>
    <property type="match status" value="1"/>
</dbReference>
<feature type="binding site" evidence="4">
    <location>
        <position position="341"/>
    </location>
    <ligand>
        <name>S-adenosyl-L-methionine</name>
        <dbReference type="ChEBI" id="CHEBI:59789"/>
    </ligand>
</feature>
<name>A0AAW8U0N2_9ENTE</name>
<keyword evidence="1 4" id="KW-0489">Methyltransferase</keyword>
<dbReference type="PANTHER" id="PTHR11061:SF45">
    <property type="match status" value="1"/>
</dbReference>
<sequence>MSQLAAKVGQTLKIQIKRLGINGEGIGYYRRTIIFVPGALPKEEVQVKVTKTESRYLEGELVKILQASPERVTPPCPFYDRCGGCQLQHLDYQAQLRFKKDLLRQSLAKFKPKGWETYSLRPTIGMVDPWHYRNKAQFQLRYNERLQKAEAGLYERNSHQLVAIDDCLVQMPATQRTLNVLVQLLTKYQTPIYDEKKNSGIVKTLVVRVGQATGELQVTFVTSTPKLPQKNALIREITERLPKVVSIMQNIQKKQTSLVMGDETVHLWGKETIHEQVNELQFDLSARAFYQLNPRQTAVLYQEAAKALDLQGDERLVDAYCGVGTIGLSLAPLVKEVRGMDVIPEAIADAQQNARNMKYDNAHYTVGTAEEVLPRWLKEGFRPDAILVDPPRTGLDNQLKKALLQYPVEKLVYISCNVSTLARDLADLAHTYKVDYFQSVDMFPQTARCEVVVKLQKRQ</sequence>
<organism evidence="7 8">
    <name type="scientific">Enterococcus asini</name>
    <dbReference type="NCBI Taxonomy" id="57732"/>
    <lineage>
        <taxon>Bacteria</taxon>
        <taxon>Bacillati</taxon>
        <taxon>Bacillota</taxon>
        <taxon>Bacilli</taxon>
        <taxon>Lactobacillales</taxon>
        <taxon>Enterococcaceae</taxon>
        <taxon>Enterococcus</taxon>
    </lineage>
</organism>
<dbReference type="Proteomes" id="UP001256711">
    <property type="component" value="Unassembled WGS sequence"/>
</dbReference>
<dbReference type="Gene3D" id="2.40.50.140">
    <property type="entry name" value="Nucleic acid-binding proteins"/>
    <property type="match status" value="1"/>
</dbReference>
<dbReference type="InterPro" id="IPR029063">
    <property type="entry name" value="SAM-dependent_MTases_sf"/>
</dbReference>
<dbReference type="GO" id="GO:0070041">
    <property type="term" value="F:rRNA (uridine-C5-)-methyltransferase activity"/>
    <property type="evidence" value="ECO:0007669"/>
    <property type="project" value="UniProtKB-ARBA"/>
</dbReference>
<dbReference type="EC" id="2.1.1.190" evidence="7"/>
<dbReference type="SUPFAM" id="SSF53335">
    <property type="entry name" value="S-adenosyl-L-methionine-dependent methyltransferases"/>
    <property type="match status" value="1"/>
</dbReference>
<reference evidence="7" key="1">
    <citation type="submission" date="2023-03" db="EMBL/GenBank/DDBJ databases">
        <authorList>
            <person name="Shen W."/>
            <person name="Cai J."/>
        </authorList>
    </citation>
    <scope>NUCLEOTIDE SEQUENCE</scope>
    <source>
        <strain evidence="7">B226-2</strain>
    </source>
</reference>
<dbReference type="PROSITE" id="PS51687">
    <property type="entry name" value="SAM_MT_RNA_M5U"/>
    <property type="match status" value="1"/>
</dbReference>
<evidence type="ECO:0000256" key="3">
    <source>
        <dbReference type="ARBA" id="ARBA00022691"/>
    </source>
</evidence>